<name>A0A1I7ZCR0_9BILA</name>
<dbReference type="PROSITE" id="PS50055">
    <property type="entry name" value="TYR_PHOSPHATASE_PTP"/>
    <property type="match status" value="1"/>
</dbReference>
<protein>
    <submittedName>
        <fullName evidence="6">Protein-tyrosine-phosphatase</fullName>
    </submittedName>
</protein>
<dbReference type="WBParaSite" id="L893_g25126.t1">
    <property type="protein sequence ID" value="L893_g25126.t1"/>
    <property type="gene ID" value="L893_g25126"/>
</dbReference>
<dbReference type="PANTHER" id="PTHR19134:SF548">
    <property type="entry name" value="TYROSINE-PROTEIN PHOSPHATASE"/>
    <property type="match status" value="1"/>
</dbReference>
<dbReference type="SMART" id="SM00194">
    <property type="entry name" value="PTPc"/>
    <property type="match status" value="1"/>
</dbReference>
<dbReference type="PRINTS" id="PR00700">
    <property type="entry name" value="PRTYPHPHTASE"/>
</dbReference>
<feature type="transmembrane region" description="Helical" evidence="2">
    <location>
        <begin position="172"/>
        <end position="196"/>
    </location>
</feature>
<keyword evidence="2" id="KW-0812">Transmembrane</keyword>
<feature type="region of interest" description="Disordered" evidence="1">
    <location>
        <begin position="253"/>
        <end position="284"/>
    </location>
</feature>
<dbReference type="GO" id="GO:0004725">
    <property type="term" value="F:protein tyrosine phosphatase activity"/>
    <property type="evidence" value="ECO:0007669"/>
    <property type="project" value="InterPro"/>
</dbReference>
<dbReference type="AlphaFoldDB" id="A0A1I7ZCR0"/>
<accession>A0A1I7ZCR0</accession>
<evidence type="ECO:0000313" key="6">
    <source>
        <dbReference type="WBParaSite" id="L893_g25126.t1"/>
    </source>
</evidence>
<dbReference type="Proteomes" id="UP000095287">
    <property type="component" value="Unplaced"/>
</dbReference>
<dbReference type="PROSITE" id="PS00383">
    <property type="entry name" value="TYR_PHOSPHATASE_1"/>
    <property type="match status" value="1"/>
</dbReference>
<feature type="domain" description="Tyrosine-protein phosphatase" evidence="3">
    <location>
        <begin position="333"/>
        <end position="592"/>
    </location>
</feature>
<feature type="domain" description="Tyrosine specific protein phosphatases" evidence="4">
    <location>
        <begin position="509"/>
        <end position="583"/>
    </location>
</feature>
<evidence type="ECO:0000259" key="3">
    <source>
        <dbReference type="PROSITE" id="PS50055"/>
    </source>
</evidence>
<sequence>MLRHSVAVPNRLKRLQYSTDLKSTSQVTPATPQSQRVSTQDELVTASPEESIDDATSDAQFHRKYLLLRLRLLRFRPSFSASSPGGPRVHGGTQIRICFRRGETAEQHDRLGISESARTTPPRRPFCVLLLFATDCDVVCARVSSSREITPSSSELLRVRQRRAAHMEGSTVAAIVLGAALLFIVVVAAIGALLYFRRKRRRHRVFIGGNIVEGGYSLHHGGFKGSNFHARPFTVSPLPEDLVEVPDEEEVLSKHSEFAQAPSTPCPPPSTEESTVDGDAEPQAPPRVFRLDVTDLVERHQEHHVQNFDETSVSIADFDASFDGLVADEKERLCREFKSLNRSFFGEQSTDEANHVENIKKNRYFNVLPYDFNRVKLLDGDYINASGIKAPNHHGVRYIAAQGPIGAEEAGRESTVAAFWRMIWERNVECVVMLTDCVERGKIKCAMYWPENAGEEITVEDMTINFYRVTEDEICFQRELLVTRARETRKVVQWHFKEWRDAEAPPNPEDFLDFVRAVRESRPCDPLLVHCSAGVGRSGVFVAVDQLLERVEDSETLCVNVFECVHSLRAQRREMVKNEEQYEAIYRTLLLAIRQRNQRVLGVVREDEISEIQI</sequence>
<evidence type="ECO:0000259" key="4">
    <source>
        <dbReference type="PROSITE" id="PS50056"/>
    </source>
</evidence>
<dbReference type="InterPro" id="IPR029021">
    <property type="entry name" value="Prot-tyrosine_phosphatase-like"/>
</dbReference>
<dbReference type="CDD" id="cd00047">
    <property type="entry name" value="PTPc"/>
    <property type="match status" value="1"/>
</dbReference>
<dbReference type="InterPro" id="IPR000242">
    <property type="entry name" value="PTP_cat"/>
</dbReference>
<dbReference type="PROSITE" id="PS50056">
    <property type="entry name" value="TYR_PHOSPHATASE_2"/>
    <property type="match status" value="1"/>
</dbReference>
<dbReference type="InterPro" id="IPR000387">
    <property type="entry name" value="Tyr_Pase_dom"/>
</dbReference>
<dbReference type="InterPro" id="IPR050348">
    <property type="entry name" value="Protein-Tyr_Phosphatase"/>
</dbReference>
<dbReference type="Gene3D" id="3.90.190.10">
    <property type="entry name" value="Protein tyrosine phosphatase superfamily"/>
    <property type="match status" value="1"/>
</dbReference>
<dbReference type="PANTHER" id="PTHR19134">
    <property type="entry name" value="RECEPTOR-TYPE TYROSINE-PROTEIN PHOSPHATASE"/>
    <property type="match status" value="1"/>
</dbReference>
<dbReference type="InterPro" id="IPR003595">
    <property type="entry name" value="Tyr_Pase_cat"/>
</dbReference>
<proteinExistence type="predicted"/>
<dbReference type="GO" id="GO:0008045">
    <property type="term" value="P:motor neuron axon guidance"/>
    <property type="evidence" value="ECO:0007669"/>
    <property type="project" value="TreeGrafter"/>
</dbReference>
<evidence type="ECO:0000256" key="1">
    <source>
        <dbReference type="SAM" id="MobiDB-lite"/>
    </source>
</evidence>
<keyword evidence="2" id="KW-1133">Transmembrane helix</keyword>
<dbReference type="Pfam" id="PF00102">
    <property type="entry name" value="Y_phosphatase"/>
    <property type="match status" value="1"/>
</dbReference>
<feature type="region of interest" description="Disordered" evidence="1">
    <location>
        <begin position="17"/>
        <end position="55"/>
    </location>
</feature>
<feature type="compositionally biased region" description="Polar residues" evidence="1">
    <location>
        <begin position="17"/>
        <end position="42"/>
    </location>
</feature>
<evidence type="ECO:0000313" key="5">
    <source>
        <dbReference type="Proteomes" id="UP000095287"/>
    </source>
</evidence>
<dbReference type="InterPro" id="IPR016130">
    <property type="entry name" value="Tyr_Pase_AS"/>
</dbReference>
<evidence type="ECO:0000256" key="2">
    <source>
        <dbReference type="SAM" id="Phobius"/>
    </source>
</evidence>
<dbReference type="SMART" id="SM00404">
    <property type="entry name" value="PTPc_motif"/>
    <property type="match status" value="1"/>
</dbReference>
<organism evidence="5 6">
    <name type="scientific">Steinernema glaseri</name>
    <dbReference type="NCBI Taxonomy" id="37863"/>
    <lineage>
        <taxon>Eukaryota</taxon>
        <taxon>Metazoa</taxon>
        <taxon>Ecdysozoa</taxon>
        <taxon>Nematoda</taxon>
        <taxon>Chromadorea</taxon>
        <taxon>Rhabditida</taxon>
        <taxon>Tylenchina</taxon>
        <taxon>Panagrolaimomorpha</taxon>
        <taxon>Strongyloidoidea</taxon>
        <taxon>Steinernematidae</taxon>
        <taxon>Steinernema</taxon>
    </lineage>
</organism>
<keyword evidence="2" id="KW-0472">Membrane</keyword>
<dbReference type="SUPFAM" id="SSF52799">
    <property type="entry name" value="(Phosphotyrosine protein) phosphatases II"/>
    <property type="match status" value="1"/>
</dbReference>
<keyword evidence="5" id="KW-1185">Reference proteome</keyword>
<reference evidence="6" key="1">
    <citation type="submission" date="2016-11" db="UniProtKB">
        <authorList>
            <consortium name="WormBaseParasite"/>
        </authorList>
    </citation>
    <scope>IDENTIFICATION</scope>
</reference>